<evidence type="ECO:0000313" key="9">
    <source>
        <dbReference type="Proteomes" id="UP000187651"/>
    </source>
</evidence>
<feature type="transmembrane region" description="Helical" evidence="6">
    <location>
        <begin position="364"/>
        <end position="386"/>
    </location>
</feature>
<dbReference type="InterPro" id="IPR051449">
    <property type="entry name" value="ABC-2_transporter_component"/>
</dbReference>
<feature type="transmembrane region" description="Helical" evidence="6">
    <location>
        <begin position="303"/>
        <end position="324"/>
    </location>
</feature>
<organism evidence="8 9">
    <name type="scientific">Lachnospira pectinoschiza</name>
    <dbReference type="NCBI Taxonomy" id="28052"/>
    <lineage>
        <taxon>Bacteria</taxon>
        <taxon>Bacillati</taxon>
        <taxon>Bacillota</taxon>
        <taxon>Clostridia</taxon>
        <taxon>Lachnospirales</taxon>
        <taxon>Lachnospiraceae</taxon>
        <taxon>Lachnospira</taxon>
    </lineage>
</organism>
<keyword evidence="3 6" id="KW-0812">Transmembrane</keyword>
<gene>
    <name evidence="8" type="ORF">SAMN05216544_0300</name>
</gene>
<dbReference type="GO" id="GO:0005886">
    <property type="term" value="C:plasma membrane"/>
    <property type="evidence" value="ECO:0007669"/>
    <property type="project" value="UniProtKB-SubCell"/>
</dbReference>
<dbReference type="OrthoDB" id="9774039at2"/>
<dbReference type="GO" id="GO:0140359">
    <property type="term" value="F:ABC-type transporter activity"/>
    <property type="evidence" value="ECO:0007669"/>
    <property type="project" value="InterPro"/>
</dbReference>
<keyword evidence="5 6" id="KW-0472">Membrane</keyword>
<dbReference type="Gene3D" id="3.40.1710.10">
    <property type="entry name" value="abc type-2 transporter like domain"/>
    <property type="match status" value="1"/>
</dbReference>
<dbReference type="RefSeq" id="WP_074520594.1">
    <property type="nucleotide sequence ID" value="NZ_FNHZ01000001.1"/>
</dbReference>
<dbReference type="InterPro" id="IPR013525">
    <property type="entry name" value="ABC2_TM"/>
</dbReference>
<proteinExistence type="predicted"/>
<evidence type="ECO:0000259" key="7">
    <source>
        <dbReference type="Pfam" id="PF12698"/>
    </source>
</evidence>
<name>A0A1G9TCA0_9FIRM</name>
<evidence type="ECO:0000256" key="5">
    <source>
        <dbReference type="ARBA" id="ARBA00023136"/>
    </source>
</evidence>
<dbReference type="PANTHER" id="PTHR30294">
    <property type="entry name" value="MEMBRANE COMPONENT OF ABC TRANSPORTER YHHJ-RELATED"/>
    <property type="match status" value="1"/>
</dbReference>
<feature type="transmembrane region" description="Helical" evidence="6">
    <location>
        <begin position="197"/>
        <end position="219"/>
    </location>
</feature>
<dbReference type="AlphaFoldDB" id="A0A1G9TCA0"/>
<sequence length="395" mass="44713">MTVFKATLLSLRSFLSTIIIYFLIFAIFTVVRANFSTNYNADIYKDTSLNVAVVDLDKSDISEALISYLDSSQNITKLNLSNNELDYQAINDNVRFEIYDYAIVIPEGFKNKLLSGDYKDSIQYLASTNSASGYLISQKINTFLSDIKTYLDCGYSEEEAISISLEQVKKTDIVETKIYSNNDYKSTINNASISSSFIFSAYSCLMILTVCIASVLGFLKNKDSRDRISISGTSFARRNKELILAVLVIGFVITVFFFIYSAILGRNQPDFHMLFFYGINEFFLMLLGLGIAYFICSITSNTNLINMISNMIVLSMSFLCGVFVPSEFMSESVVKFSQLLPVYWFVDCCKYIEHHSASNVISSHFIECLLIQLVYAIIFFVAGIIINKKKEQYAY</sequence>
<reference evidence="9" key="1">
    <citation type="submission" date="2016-10" db="EMBL/GenBank/DDBJ databases">
        <authorList>
            <person name="Varghese N."/>
            <person name="Submissions S."/>
        </authorList>
    </citation>
    <scope>NUCLEOTIDE SEQUENCE [LARGE SCALE GENOMIC DNA]</scope>
    <source>
        <strain evidence="9">M83</strain>
    </source>
</reference>
<evidence type="ECO:0000256" key="2">
    <source>
        <dbReference type="ARBA" id="ARBA00022475"/>
    </source>
</evidence>
<keyword evidence="4 6" id="KW-1133">Transmembrane helix</keyword>
<feature type="transmembrane region" description="Helical" evidence="6">
    <location>
        <begin position="12"/>
        <end position="31"/>
    </location>
</feature>
<feature type="transmembrane region" description="Helical" evidence="6">
    <location>
        <begin position="242"/>
        <end position="263"/>
    </location>
</feature>
<dbReference type="Proteomes" id="UP000187651">
    <property type="component" value="Unassembled WGS sequence"/>
</dbReference>
<dbReference type="PANTHER" id="PTHR30294:SF29">
    <property type="entry name" value="MULTIDRUG ABC TRANSPORTER PERMEASE YBHS-RELATED"/>
    <property type="match status" value="1"/>
</dbReference>
<accession>A0A1G9TCA0</accession>
<feature type="transmembrane region" description="Helical" evidence="6">
    <location>
        <begin position="275"/>
        <end position="296"/>
    </location>
</feature>
<feature type="domain" description="ABC-2 type transporter transmembrane" evidence="7">
    <location>
        <begin position="12"/>
        <end position="380"/>
    </location>
</feature>
<evidence type="ECO:0000256" key="3">
    <source>
        <dbReference type="ARBA" id="ARBA00022692"/>
    </source>
</evidence>
<evidence type="ECO:0000256" key="4">
    <source>
        <dbReference type="ARBA" id="ARBA00022989"/>
    </source>
</evidence>
<protein>
    <submittedName>
        <fullName evidence="8">ABC-2 type transport system permease protein</fullName>
    </submittedName>
</protein>
<evidence type="ECO:0000313" key="8">
    <source>
        <dbReference type="EMBL" id="SDM45323.1"/>
    </source>
</evidence>
<comment type="subcellular location">
    <subcellularLocation>
        <location evidence="1">Cell membrane</location>
        <topology evidence="1">Multi-pass membrane protein</topology>
    </subcellularLocation>
</comment>
<dbReference type="EMBL" id="FNHZ01000001">
    <property type="protein sequence ID" value="SDM45323.1"/>
    <property type="molecule type" value="Genomic_DNA"/>
</dbReference>
<keyword evidence="2" id="KW-1003">Cell membrane</keyword>
<evidence type="ECO:0000256" key="1">
    <source>
        <dbReference type="ARBA" id="ARBA00004651"/>
    </source>
</evidence>
<evidence type="ECO:0000256" key="6">
    <source>
        <dbReference type="SAM" id="Phobius"/>
    </source>
</evidence>
<keyword evidence="9" id="KW-1185">Reference proteome</keyword>
<dbReference type="Pfam" id="PF12698">
    <property type="entry name" value="ABC2_membrane_3"/>
    <property type="match status" value="1"/>
</dbReference>